<sequence>MTTFVLIHGGGSSGWDWHLVAAELRGRGHDVVTPDLPIEDPSAGLNDFTNAVLAALGDRPDPVVVGHSYGGMTAPLVCAKVSARLLVFLAAMVPAPGEKPGDWWANTGYVGPEGLSQAETFFGGVPEPLVAECVAHGRPQVSAEGEEPWPLDALPDVPTRALLCRDDRFFPPEFLRRVTRERLGVEPDEIEGSHMVLLSRPKELADRLESYLGE</sequence>
<protein>
    <submittedName>
        <fullName evidence="2">Alpha/beta fold hydrolase</fullName>
    </submittedName>
</protein>
<organism evidence="2 3">
    <name type="scientific">Amycolatopsis samaneae</name>
    <dbReference type="NCBI Taxonomy" id="664691"/>
    <lineage>
        <taxon>Bacteria</taxon>
        <taxon>Bacillati</taxon>
        <taxon>Actinomycetota</taxon>
        <taxon>Actinomycetes</taxon>
        <taxon>Pseudonocardiales</taxon>
        <taxon>Pseudonocardiaceae</taxon>
        <taxon>Amycolatopsis</taxon>
    </lineage>
</organism>
<dbReference type="Pfam" id="PF12697">
    <property type="entry name" value="Abhydrolase_6"/>
    <property type="match status" value="1"/>
</dbReference>
<accession>A0ABW5GG20</accession>
<dbReference type="GO" id="GO:0016787">
    <property type="term" value="F:hydrolase activity"/>
    <property type="evidence" value="ECO:0007669"/>
    <property type="project" value="UniProtKB-KW"/>
</dbReference>
<gene>
    <name evidence="2" type="ORF">ACFSYJ_16430</name>
</gene>
<evidence type="ECO:0000313" key="2">
    <source>
        <dbReference type="EMBL" id="MFD2460199.1"/>
    </source>
</evidence>
<dbReference type="InterPro" id="IPR000073">
    <property type="entry name" value="AB_hydrolase_1"/>
</dbReference>
<name>A0ABW5GG20_9PSEU</name>
<evidence type="ECO:0000259" key="1">
    <source>
        <dbReference type="Pfam" id="PF12697"/>
    </source>
</evidence>
<dbReference type="Gene3D" id="3.40.50.1820">
    <property type="entry name" value="alpha/beta hydrolase"/>
    <property type="match status" value="1"/>
</dbReference>
<dbReference type="SUPFAM" id="SSF53474">
    <property type="entry name" value="alpha/beta-Hydrolases"/>
    <property type="match status" value="1"/>
</dbReference>
<dbReference type="RefSeq" id="WP_345398291.1">
    <property type="nucleotide sequence ID" value="NZ_BAABHG010000009.1"/>
</dbReference>
<dbReference type="PANTHER" id="PTHR37017">
    <property type="entry name" value="AB HYDROLASE-1 DOMAIN-CONTAINING PROTEIN-RELATED"/>
    <property type="match status" value="1"/>
</dbReference>
<proteinExistence type="predicted"/>
<evidence type="ECO:0000313" key="3">
    <source>
        <dbReference type="Proteomes" id="UP001597419"/>
    </source>
</evidence>
<keyword evidence="3" id="KW-1185">Reference proteome</keyword>
<dbReference type="InterPro" id="IPR052897">
    <property type="entry name" value="Sec-Metab_Biosynth_Hydrolase"/>
</dbReference>
<feature type="domain" description="AB hydrolase-1" evidence="1">
    <location>
        <begin position="4"/>
        <end position="206"/>
    </location>
</feature>
<dbReference type="PANTHER" id="PTHR37017:SF11">
    <property type="entry name" value="ESTERASE_LIPASE_THIOESTERASE DOMAIN-CONTAINING PROTEIN"/>
    <property type="match status" value="1"/>
</dbReference>
<dbReference type="EMBL" id="JBHUKU010000008">
    <property type="protein sequence ID" value="MFD2460199.1"/>
    <property type="molecule type" value="Genomic_DNA"/>
</dbReference>
<reference evidence="3" key="1">
    <citation type="journal article" date="2019" name="Int. J. Syst. Evol. Microbiol.">
        <title>The Global Catalogue of Microorganisms (GCM) 10K type strain sequencing project: providing services to taxonomists for standard genome sequencing and annotation.</title>
        <authorList>
            <consortium name="The Broad Institute Genomics Platform"/>
            <consortium name="The Broad Institute Genome Sequencing Center for Infectious Disease"/>
            <person name="Wu L."/>
            <person name="Ma J."/>
        </authorList>
    </citation>
    <scope>NUCLEOTIDE SEQUENCE [LARGE SCALE GENOMIC DNA]</scope>
    <source>
        <strain evidence="3">CGMCC 4.7643</strain>
    </source>
</reference>
<comment type="caution">
    <text evidence="2">The sequence shown here is derived from an EMBL/GenBank/DDBJ whole genome shotgun (WGS) entry which is preliminary data.</text>
</comment>
<dbReference type="Proteomes" id="UP001597419">
    <property type="component" value="Unassembled WGS sequence"/>
</dbReference>
<keyword evidence="2" id="KW-0378">Hydrolase</keyword>
<dbReference type="InterPro" id="IPR029058">
    <property type="entry name" value="AB_hydrolase_fold"/>
</dbReference>